<proteinExistence type="predicted"/>
<dbReference type="Proteomes" id="UP000193411">
    <property type="component" value="Unassembled WGS sequence"/>
</dbReference>
<dbReference type="AlphaFoldDB" id="A0A1Y2I6T9"/>
<organism evidence="1 2">
    <name type="scientific">Catenaria anguillulae PL171</name>
    <dbReference type="NCBI Taxonomy" id="765915"/>
    <lineage>
        <taxon>Eukaryota</taxon>
        <taxon>Fungi</taxon>
        <taxon>Fungi incertae sedis</taxon>
        <taxon>Blastocladiomycota</taxon>
        <taxon>Blastocladiomycetes</taxon>
        <taxon>Blastocladiales</taxon>
        <taxon>Catenariaceae</taxon>
        <taxon>Catenaria</taxon>
    </lineage>
</organism>
<dbReference type="EMBL" id="MCFL01000001">
    <property type="protein sequence ID" value="ORZ41212.1"/>
    <property type="molecule type" value="Genomic_DNA"/>
</dbReference>
<gene>
    <name evidence="1" type="ORF">BCR44DRAFT_34512</name>
</gene>
<comment type="caution">
    <text evidence="1">The sequence shown here is derived from an EMBL/GenBank/DDBJ whole genome shotgun (WGS) entry which is preliminary data.</text>
</comment>
<reference evidence="1 2" key="1">
    <citation type="submission" date="2016-07" db="EMBL/GenBank/DDBJ databases">
        <title>Pervasive Adenine N6-methylation of Active Genes in Fungi.</title>
        <authorList>
            <consortium name="DOE Joint Genome Institute"/>
            <person name="Mondo S.J."/>
            <person name="Dannebaum R.O."/>
            <person name="Kuo R.C."/>
            <person name="Labutti K."/>
            <person name="Haridas S."/>
            <person name="Kuo A."/>
            <person name="Salamov A."/>
            <person name="Ahrendt S.R."/>
            <person name="Lipzen A."/>
            <person name="Sullivan W."/>
            <person name="Andreopoulos W.B."/>
            <person name="Clum A."/>
            <person name="Lindquist E."/>
            <person name="Daum C."/>
            <person name="Ramamoorthy G.K."/>
            <person name="Gryganskyi A."/>
            <person name="Culley D."/>
            <person name="Magnuson J.K."/>
            <person name="James T.Y."/>
            <person name="O'Malley M.A."/>
            <person name="Stajich J.E."/>
            <person name="Spatafora J.W."/>
            <person name="Visel A."/>
            <person name="Grigoriev I.V."/>
        </authorList>
    </citation>
    <scope>NUCLEOTIDE SEQUENCE [LARGE SCALE GENOMIC DNA]</scope>
    <source>
        <strain evidence="1 2">PL171</strain>
    </source>
</reference>
<evidence type="ECO:0000313" key="2">
    <source>
        <dbReference type="Proteomes" id="UP000193411"/>
    </source>
</evidence>
<accession>A0A1Y2I6T9</accession>
<sequence>MLRINDDALPFVLDPLPSLMYPNVNLHGYTFNNGTCRHTCSLYLIQSAHRTRYSDDKMPCSLTLERRRILALARSEATPVGPAARIKTLESKGMRGKKLLWCPGKERVWLTGYVGGRQNSDGKFVIKKKSVRKNGRDERIVRKPTGMVLRSSVVEKEMIVARLVRLYSVKLSMSKMSHAKHP</sequence>
<protein>
    <submittedName>
        <fullName evidence="1">Uncharacterized protein</fullName>
    </submittedName>
</protein>
<keyword evidence="2" id="KW-1185">Reference proteome</keyword>
<name>A0A1Y2I6T9_9FUNG</name>
<evidence type="ECO:0000313" key="1">
    <source>
        <dbReference type="EMBL" id="ORZ41212.1"/>
    </source>
</evidence>